<proteinExistence type="predicted"/>
<gene>
    <name evidence="3" type="ORF">CAPTEDRAFT_193109</name>
    <name evidence="2" type="ORF">CAPTEDRAFT_222753</name>
</gene>
<evidence type="ECO:0008006" key="6">
    <source>
        <dbReference type="Google" id="ProtNLM"/>
    </source>
</evidence>
<dbReference type="EnsemblMetazoa" id="CapteT193109">
    <property type="protein sequence ID" value="CapteP193109"/>
    <property type="gene ID" value="CapteG193109"/>
</dbReference>
<dbReference type="EMBL" id="KB312483">
    <property type="protein sequence ID" value="ELT87141.1"/>
    <property type="molecule type" value="Genomic_DNA"/>
</dbReference>
<dbReference type="AlphaFoldDB" id="R7UND7"/>
<keyword evidence="5" id="KW-1185">Reference proteome</keyword>
<evidence type="ECO:0000313" key="3">
    <source>
        <dbReference type="EMBL" id="ELU07740.1"/>
    </source>
</evidence>
<dbReference type="EMBL" id="AMQN01001097">
    <property type="status" value="NOT_ANNOTATED_CDS"/>
    <property type="molecule type" value="Genomic_DNA"/>
</dbReference>
<dbReference type="HOGENOM" id="CLU_1462661_0_0_1"/>
<name>R7UND7_CAPTE</name>
<dbReference type="Proteomes" id="UP000014760">
    <property type="component" value="Unassembled WGS sequence"/>
</dbReference>
<accession>R7UND7</accession>
<evidence type="ECO:0000313" key="5">
    <source>
        <dbReference type="Proteomes" id="UP000014760"/>
    </source>
</evidence>
<reference evidence="5" key="1">
    <citation type="submission" date="2012-12" db="EMBL/GenBank/DDBJ databases">
        <authorList>
            <person name="Hellsten U."/>
            <person name="Grimwood J."/>
            <person name="Chapman J.A."/>
            <person name="Shapiro H."/>
            <person name="Aerts A."/>
            <person name="Otillar R.P."/>
            <person name="Terry A.Y."/>
            <person name="Boore J.L."/>
            <person name="Simakov O."/>
            <person name="Marletaz F."/>
            <person name="Cho S.-J."/>
            <person name="Edsinger-Gonzales E."/>
            <person name="Havlak P."/>
            <person name="Kuo D.-H."/>
            <person name="Larsson T."/>
            <person name="Lv J."/>
            <person name="Arendt D."/>
            <person name="Savage R."/>
            <person name="Osoegawa K."/>
            <person name="de Jong P."/>
            <person name="Lindberg D.R."/>
            <person name="Seaver E.C."/>
            <person name="Weisblat D.A."/>
            <person name="Putnam N.H."/>
            <person name="Grigoriev I.V."/>
            <person name="Rokhsar D.S."/>
        </authorList>
    </citation>
    <scope>NUCLEOTIDE SEQUENCE</scope>
    <source>
        <strain evidence="5">I ESC-2004</strain>
    </source>
</reference>
<evidence type="ECO:0000256" key="1">
    <source>
        <dbReference type="SAM" id="SignalP"/>
    </source>
</evidence>
<dbReference type="EMBL" id="KB299619">
    <property type="protein sequence ID" value="ELU07740.1"/>
    <property type="molecule type" value="Genomic_DNA"/>
</dbReference>
<dbReference type="EMBL" id="AMQN01016044">
    <property type="status" value="NOT_ANNOTATED_CDS"/>
    <property type="molecule type" value="Genomic_DNA"/>
</dbReference>
<protein>
    <recommendedName>
        <fullName evidence="6">VWFC domain-containing protein</fullName>
    </recommendedName>
</protein>
<reference evidence="4" key="3">
    <citation type="submission" date="2015-06" db="UniProtKB">
        <authorList>
            <consortium name="EnsemblMetazoa"/>
        </authorList>
    </citation>
    <scope>IDENTIFICATION</scope>
</reference>
<organism evidence="3">
    <name type="scientific">Capitella teleta</name>
    <name type="common">Polychaete worm</name>
    <dbReference type="NCBI Taxonomy" id="283909"/>
    <lineage>
        <taxon>Eukaryota</taxon>
        <taxon>Metazoa</taxon>
        <taxon>Spiralia</taxon>
        <taxon>Lophotrochozoa</taxon>
        <taxon>Annelida</taxon>
        <taxon>Polychaeta</taxon>
        <taxon>Sedentaria</taxon>
        <taxon>Scolecida</taxon>
        <taxon>Capitellidae</taxon>
        <taxon>Capitella</taxon>
    </lineage>
</organism>
<reference evidence="3 5" key="2">
    <citation type="journal article" date="2013" name="Nature">
        <title>Insights into bilaterian evolution from three spiralian genomes.</title>
        <authorList>
            <person name="Simakov O."/>
            <person name="Marletaz F."/>
            <person name="Cho S.J."/>
            <person name="Edsinger-Gonzales E."/>
            <person name="Havlak P."/>
            <person name="Hellsten U."/>
            <person name="Kuo D.H."/>
            <person name="Larsson T."/>
            <person name="Lv J."/>
            <person name="Arendt D."/>
            <person name="Savage R."/>
            <person name="Osoegawa K."/>
            <person name="de Jong P."/>
            <person name="Grimwood J."/>
            <person name="Chapman J.A."/>
            <person name="Shapiro H."/>
            <person name="Aerts A."/>
            <person name="Otillar R.P."/>
            <person name="Terry A.Y."/>
            <person name="Boore J.L."/>
            <person name="Grigoriev I.V."/>
            <person name="Lindberg D.R."/>
            <person name="Seaver E.C."/>
            <person name="Weisblat D.A."/>
            <person name="Putnam N.H."/>
            <person name="Rokhsar D.S."/>
        </authorList>
    </citation>
    <scope>NUCLEOTIDE SEQUENCE</scope>
    <source>
        <strain evidence="3 5">I ESC-2004</strain>
    </source>
</reference>
<evidence type="ECO:0000313" key="4">
    <source>
        <dbReference type="EnsemblMetazoa" id="CapteP193109"/>
    </source>
</evidence>
<sequence length="185" mass="20557">MSFGVPMHAAHAALLSLMVACCCSVTVVPCSYDGLRITSPTFRPSVCVNCTCDTTIGRLTCEYEHCEQKQGRCSSRETTCCPTRCMPGCRLNGKFYERESQVPSADPCQRCTCRVLDNHNTSVECISKQTCNSCSPRESECCADCKKATTLSPREEAITKKQSTFVGWSSLLKDRQRHLQHFLFG</sequence>
<feature type="chain" id="PRO_5008788229" description="VWFC domain-containing protein" evidence="1">
    <location>
        <begin position="25"/>
        <end position="185"/>
    </location>
</feature>
<dbReference type="EnsemblMetazoa" id="CapteT222753">
    <property type="protein sequence ID" value="CapteP222753"/>
    <property type="gene ID" value="CapteG222753"/>
</dbReference>
<keyword evidence="1" id="KW-0732">Signal</keyword>
<feature type="signal peptide" evidence="1">
    <location>
        <begin position="1"/>
        <end position="24"/>
    </location>
</feature>
<evidence type="ECO:0000313" key="2">
    <source>
        <dbReference type="EMBL" id="ELT87141.1"/>
    </source>
</evidence>